<dbReference type="RefSeq" id="XP_038987633.1">
    <property type="nucleotide sequence ID" value="XM_039131705.1"/>
</dbReference>
<keyword evidence="12" id="KW-1185">Reference proteome</keyword>
<protein>
    <recommendedName>
        <fullName evidence="2">non-specific serine/threonine protein kinase</fullName>
        <ecNumber evidence="2">2.7.11.1</ecNumber>
    </recommendedName>
</protein>
<evidence type="ECO:0000256" key="8">
    <source>
        <dbReference type="ARBA" id="ARBA00047899"/>
    </source>
</evidence>
<keyword evidence="7" id="KW-0067">ATP-binding</keyword>
<accession>A0A8B9AUU2</accession>
<dbReference type="PANTHER" id="PTHR44329">
    <property type="entry name" value="SERINE/THREONINE-PROTEIN KINASE TNNI3K-RELATED"/>
    <property type="match status" value="1"/>
</dbReference>
<evidence type="ECO:0000259" key="10">
    <source>
        <dbReference type="PROSITE" id="PS50011"/>
    </source>
</evidence>
<dbReference type="InterPro" id="IPR002912">
    <property type="entry name" value="ACT_dom"/>
</dbReference>
<dbReference type="InterPro" id="IPR000719">
    <property type="entry name" value="Prot_kinase_dom"/>
</dbReference>
<dbReference type="InterPro" id="IPR001245">
    <property type="entry name" value="Ser-Thr/Tyr_kinase_cat_dom"/>
</dbReference>
<evidence type="ECO:0000256" key="4">
    <source>
        <dbReference type="ARBA" id="ARBA00022679"/>
    </source>
</evidence>
<evidence type="ECO:0000256" key="6">
    <source>
        <dbReference type="ARBA" id="ARBA00022777"/>
    </source>
</evidence>
<dbReference type="Gene3D" id="1.10.510.10">
    <property type="entry name" value="Transferase(Phosphotransferase) domain 1"/>
    <property type="match status" value="1"/>
</dbReference>
<proteinExistence type="inferred from homology"/>
<evidence type="ECO:0000256" key="1">
    <source>
        <dbReference type="ARBA" id="ARBA00010507"/>
    </source>
</evidence>
<comment type="catalytic activity">
    <reaction evidence="8">
        <text>L-threonyl-[protein] + ATP = O-phospho-L-threonyl-[protein] + ADP + H(+)</text>
        <dbReference type="Rhea" id="RHEA:46608"/>
        <dbReference type="Rhea" id="RHEA-COMP:11060"/>
        <dbReference type="Rhea" id="RHEA-COMP:11605"/>
        <dbReference type="ChEBI" id="CHEBI:15378"/>
        <dbReference type="ChEBI" id="CHEBI:30013"/>
        <dbReference type="ChEBI" id="CHEBI:30616"/>
        <dbReference type="ChEBI" id="CHEBI:61977"/>
        <dbReference type="ChEBI" id="CHEBI:456216"/>
        <dbReference type="EC" id="2.7.11.1"/>
    </reaction>
</comment>
<dbReference type="SUPFAM" id="SSF56112">
    <property type="entry name" value="Protein kinase-like (PK-like)"/>
    <property type="match status" value="1"/>
</dbReference>
<dbReference type="PROSITE" id="PS50011">
    <property type="entry name" value="PROTEIN_KINASE_DOM"/>
    <property type="match status" value="1"/>
</dbReference>
<dbReference type="GeneID" id="103704336"/>
<evidence type="ECO:0000313" key="13">
    <source>
        <dbReference type="RefSeq" id="XP_038987633.1"/>
    </source>
</evidence>
<comment type="catalytic activity">
    <reaction evidence="9">
        <text>L-seryl-[protein] + ATP = O-phospho-L-seryl-[protein] + ADP + H(+)</text>
        <dbReference type="Rhea" id="RHEA:17989"/>
        <dbReference type="Rhea" id="RHEA-COMP:9863"/>
        <dbReference type="Rhea" id="RHEA-COMP:11604"/>
        <dbReference type="ChEBI" id="CHEBI:15378"/>
        <dbReference type="ChEBI" id="CHEBI:29999"/>
        <dbReference type="ChEBI" id="CHEBI:30616"/>
        <dbReference type="ChEBI" id="CHEBI:83421"/>
        <dbReference type="ChEBI" id="CHEBI:456216"/>
        <dbReference type="EC" id="2.7.11.1"/>
    </reaction>
</comment>
<dbReference type="PROSITE" id="PS51671">
    <property type="entry name" value="ACT"/>
    <property type="match status" value="1"/>
</dbReference>
<reference evidence="12" key="1">
    <citation type="journal article" date="2019" name="Nat. Commun.">
        <title>Genome-wide association mapping of date palm fruit traits.</title>
        <authorList>
            <person name="Hazzouri K.M."/>
            <person name="Gros-Balthazard M."/>
            <person name="Flowers J.M."/>
            <person name="Copetti D."/>
            <person name="Lemansour A."/>
            <person name="Lebrun M."/>
            <person name="Masmoudi K."/>
            <person name="Ferrand S."/>
            <person name="Dhar M.I."/>
            <person name="Fresquez Z.A."/>
            <person name="Rosas U."/>
            <person name="Zhang J."/>
            <person name="Talag J."/>
            <person name="Lee S."/>
            <person name="Kudrna D."/>
            <person name="Powell R.F."/>
            <person name="Leitch I.J."/>
            <person name="Krueger R.R."/>
            <person name="Wing R.A."/>
            <person name="Amiri K.M.A."/>
            <person name="Purugganan M.D."/>
        </authorList>
    </citation>
    <scope>NUCLEOTIDE SEQUENCE [LARGE SCALE GENOMIC DNA]</scope>
    <source>
        <strain evidence="12">cv. Khalas</strain>
    </source>
</reference>
<evidence type="ECO:0000256" key="5">
    <source>
        <dbReference type="ARBA" id="ARBA00022741"/>
    </source>
</evidence>
<feature type="domain" description="ACT" evidence="11">
    <location>
        <begin position="182"/>
        <end position="254"/>
    </location>
</feature>
<dbReference type="InterPro" id="IPR045865">
    <property type="entry name" value="ACT-like_dom_sf"/>
</dbReference>
<dbReference type="PRINTS" id="PR00109">
    <property type="entry name" value="TYRKINASE"/>
</dbReference>
<dbReference type="Proteomes" id="UP000228380">
    <property type="component" value="Chromosome 1"/>
</dbReference>
<gene>
    <name evidence="13" type="primary">LOC103704336</name>
</gene>
<dbReference type="EC" id="2.7.11.1" evidence="2"/>
<evidence type="ECO:0000256" key="2">
    <source>
        <dbReference type="ARBA" id="ARBA00012513"/>
    </source>
</evidence>
<keyword evidence="5" id="KW-0547">Nucleotide-binding</keyword>
<dbReference type="InterPro" id="IPR011009">
    <property type="entry name" value="Kinase-like_dom_sf"/>
</dbReference>
<dbReference type="SMART" id="SM00220">
    <property type="entry name" value="S_TKc"/>
    <property type="match status" value="1"/>
</dbReference>
<name>A0A8B9AUU2_PHODC</name>
<sequence>MEEGEGESSSPARAFVGHDIIHDIYSRLLESGNEEATSNPDLLNQLDSHLSRLPQSYAGDVKMDRVEDVLLHMKILEEAKDPEKRPIFHVRSMEYIQTKVDGNDDLQQTTRVGTSSKGCDNHEDGDLPLNLRNRDCGIDFEPCSKLEDLNLNVRKNAEDVEERYPTEVLSARQNVRHVPIHEIIFSSIDKPKLLSQLSALLSDVGLNIREAHVFSSTDGYSLDVFVVDGWPVEATDGLLKQLKKTVARNEGSWSGSSHSSAAEKILTVQSNGSDWEIDKRLLKMGDRIACGSCGDLYRGTYLGQDVAIKVLRSEHLNEALGVEFAQEVMILREVYHRNVVRFIGACTKRPQLCIVTEYMTGGNLYDLLHKHHNVLELSLLLKFAIDISRGMSYLHQNDIIHRDLKTANLLMDTNNVVKVADFGVARFQSQEGDMTAETGTYRWMAPEVINHQPYDHKADVFSFSIVLWELVTSKVPYETMTPLQAALGVRLGLRPEIPENTHPKLVELMKRCWEAVPAKRPSFSEITIELEELLQQIQVHKIGTKPYRPVLGCVEQFRSVWTSLADILNQTSVPYHYLTSIVQHDRYRALRVGMADLQI</sequence>
<dbReference type="GO" id="GO:0005524">
    <property type="term" value="F:ATP binding"/>
    <property type="evidence" value="ECO:0007669"/>
    <property type="project" value="UniProtKB-KW"/>
</dbReference>
<keyword evidence="3" id="KW-0723">Serine/threonine-protein kinase</keyword>
<evidence type="ECO:0000256" key="9">
    <source>
        <dbReference type="ARBA" id="ARBA00048679"/>
    </source>
</evidence>
<dbReference type="Gene3D" id="3.30.200.20">
    <property type="entry name" value="Phosphorylase Kinase, domain 1"/>
    <property type="match status" value="1"/>
</dbReference>
<dbReference type="OrthoDB" id="4062651at2759"/>
<dbReference type="InterPro" id="IPR051681">
    <property type="entry name" value="Ser/Thr_Kinases-Pseudokinases"/>
</dbReference>
<dbReference type="SUPFAM" id="SSF55021">
    <property type="entry name" value="ACT-like"/>
    <property type="match status" value="1"/>
</dbReference>
<evidence type="ECO:0000256" key="3">
    <source>
        <dbReference type="ARBA" id="ARBA00022527"/>
    </source>
</evidence>
<organism evidence="12 13">
    <name type="scientific">Phoenix dactylifera</name>
    <name type="common">Date palm</name>
    <dbReference type="NCBI Taxonomy" id="42345"/>
    <lineage>
        <taxon>Eukaryota</taxon>
        <taxon>Viridiplantae</taxon>
        <taxon>Streptophyta</taxon>
        <taxon>Embryophyta</taxon>
        <taxon>Tracheophyta</taxon>
        <taxon>Spermatophyta</taxon>
        <taxon>Magnoliopsida</taxon>
        <taxon>Liliopsida</taxon>
        <taxon>Arecaceae</taxon>
        <taxon>Coryphoideae</taxon>
        <taxon>Phoeniceae</taxon>
        <taxon>Phoenix</taxon>
    </lineage>
</organism>
<evidence type="ECO:0000256" key="7">
    <source>
        <dbReference type="ARBA" id="ARBA00022840"/>
    </source>
</evidence>
<dbReference type="FunFam" id="3.30.200.20:FF:000060">
    <property type="entry name" value="Serine/threonine-protein kinase isoform 1"/>
    <property type="match status" value="1"/>
</dbReference>
<dbReference type="CDD" id="cd13999">
    <property type="entry name" value="STKc_MAP3K-like"/>
    <property type="match status" value="1"/>
</dbReference>
<keyword evidence="4" id="KW-0808">Transferase</keyword>
<feature type="domain" description="Protein kinase" evidence="10">
    <location>
        <begin position="282"/>
        <end position="534"/>
    </location>
</feature>
<reference evidence="13" key="2">
    <citation type="submission" date="2025-08" db="UniProtKB">
        <authorList>
            <consortium name="RefSeq"/>
        </authorList>
    </citation>
    <scope>IDENTIFICATION</scope>
    <source>
        <tissue evidence="13">Young leaves</tissue>
    </source>
</reference>
<evidence type="ECO:0000259" key="11">
    <source>
        <dbReference type="PROSITE" id="PS51671"/>
    </source>
</evidence>
<dbReference type="PROSITE" id="PS00108">
    <property type="entry name" value="PROTEIN_KINASE_ST"/>
    <property type="match status" value="1"/>
</dbReference>
<dbReference type="Pfam" id="PF07714">
    <property type="entry name" value="PK_Tyr_Ser-Thr"/>
    <property type="match status" value="1"/>
</dbReference>
<dbReference type="InterPro" id="IPR008271">
    <property type="entry name" value="Ser/Thr_kinase_AS"/>
</dbReference>
<dbReference type="AlphaFoldDB" id="A0A8B9AUU2"/>
<comment type="similarity">
    <text evidence="1">Belongs to the protein kinase superfamily. TKL Ser/Thr protein kinase family. RAF subfamily.</text>
</comment>
<dbReference type="Pfam" id="PF01842">
    <property type="entry name" value="ACT"/>
    <property type="match status" value="1"/>
</dbReference>
<dbReference type="KEGG" id="pda:103704336"/>
<keyword evidence="6" id="KW-0418">Kinase</keyword>
<dbReference type="PANTHER" id="PTHR44329:SF41">
    <property type="entry name" value="OS12G0163800 PROTEIN"/>
    <property type="match status" value="1"/>
</dbReference>
<evidence type="ECO:0000313" key="12">
    <source>
        <dbReference type="Proteomes" id="UP000228380"/>
    </source>
</evidence>
<dbReference type="GO" id="GO:0004674">
    <property type="term" value="F:protein serine/threonine kinase activity"/>
    <property type="evidence" value="ECO:0007669"/>
    <property type="project" value="UniProtKB-KW"/>
</dbReference>